<dbReference type="Gene3D" id="3.40.109.10">
    <property type="entry name" value="NADH Oxidase"/>
    <property type="match status" value="1"/>
</dbReference>
<comment type="caution">
    <text evidence="2">The sequence shown here is derived from an EMBL/GenBank/DDBJ whole genome shotgun (WGS) entry which is preliminary data.</text>
</comment>
<accession>A0A7X0LKF3</accession>
<dbReference type="EMBL" id="JACHGY010000001">
    <property type="protein sequence ID" value="MBB6430365.1"/>
    <property type="molecule type" value="Genomic_DNA"/>
</dbReference>
<dbReference type="GO" id="GO:0016491">
    <property type="term" value="F:oxidoreductase activity"/>
    <property type="evidence" value="ECO:0007669"/>
    <property type="project" value="InterPro"/>
</dbReference>
<dbReference type="Proteomes" id="UP000541810">
    <property type="component" value="Unassembled WGS sequence"/>
</dbReference>
<keyword evidence="3" id="KW-1185">Reference proteome</keyword>
<evidence type="ECO:0000313" key="2">
    <source>
        <dbReference type="EMBL" id="MBB6430365.1"/>
    </source>
</evidence>
<proteinExistence type="predicted"/>
<dbReference type="SUPFAM" id="SSF55469">
    <property type="entry name" value="FMN-dependent nitroreductase-like"/>
    <property type="match status" value="1"/>
</dbReference>
<feature type="domain" description="Nitroreductase" evidence="1">
    <location>
        <begin position="8"/>
        <end position="92"/>
    </location>
</feature>
<dbReference type="InterPro" id="IPR029479">
    <property type="entry name" value="Nitroreductase"/>
</dbReference>
<dbReference type="PANTHER" id="PTHR43821:SF1">
    <property type="entry name" value="NAD(P)H NITROREDUCTASE YDJA-RELATED"/>
    <property type="match status" value="1"/>
</dbReference>
<dbReference type="PANTHER" id="PTHR43821">
    <property type="entry name" value="NAD(P)H NITROREDUCTASE YDJA-RELATED"/>
    <property type="match status" value="1"/>
</dbReference>
<evidence type="ECO:0000313" key="3">
    <source>
        <dbReference type="Proteomes" id="UP000541810"/>
    </source>
</evidence>
<dbReference type="InterPro" id="IPR052530">
    <property type="entry name" value="NAD(P)H_nitroreductase"/>
</dbReference>
<name>A0A7X0LKF3_9BACT</name>
<sequence>MKPTNKIPPMMYGCGALVLVTWLPQAGDNPAPAQRAIDEEHIAATGAMVQNLLLLLTAHGMGTYWSSGGQLGSAKFLETIGAGSNEKLLAAVFIEYPETLNDDKPRKPGKHRDRRSDGWIREVTV</sequence>
<dbReference type="InterPro" id="IPR000415">
    <property type="entry name" value="Nitroreductase-like"/>
</dbReference>
<evidence type="ECO:0000259" key="1">
    <source>
        <dbReference type="Pfam" id="PF00881"/>
    </source>
</evidence>
<dbReference type="AlphaFoldDB" id="A0A7X0LKF3"/>
<reference evidence="2 3" key="1">
    <citation type="submission" date="2020-08" db="EMBL/GenBank/DDBJ databases">
        <title>Genomic Encyclopedia of Type Strains, Phase IV (KMG-IV): sequencing the most valuable type-strain genomes for metagenomic binning, comparative biology and taxonomic classification.</title>
        <authorList>
            <person name="Goeker M."/>
        </authorList>
    </citation>
    <scope>NUCLEOTIDE SEQUENCE [LARGE SCALE GENOMIC DNA]</scope>
    <source>
        <strain evidence="2 3">DSM 103725</strain>
    </source>
</reference>
<protein>
    <submittedName>
        <fullName evidence="2">Nitroreductase</fullName>
    </submittedName>
</protein>
<gene>
    <name evidence="2" type="ORF">HNQ40_002171</name>
</gene>
<organism evidence="2 3">
    <name type="scientific">Algisphaera agarilytica</name>
    <dbReference type="NCBI Taxonomy" id="1385975"/>
    <lineage>
        <taxon>Bacteria</taxon>
        <taxon>Pseudomonadati</taxon>
        <taxon>Planctomycetota</taxon>
        <taxon>Phycisphaerae</taxon>
        <taxon>Phycisphaerales</taxon>
        <taxon>Phycisphaeraceae</taxon>
        <taxon>Algisphaera</taxon>
    </lineage>
</organism>
<dbReference type="Pfam" id="PF00881">
    <property type="entry name" value="Nitroreductase"/>
    <property type="match status" value="1"/>
</dbReference>